<evidence type="ECO:0000313" key="3">
    <source>
        <dbReference type="Proteomes" id="UP000631300"/>
    </source>
</evidence>
<comment type="caution">
    <text evidence="2">The sequence shown here is derived from an EMBL/GenBank/DDBJ whole genome shotgun (WGS) entry which is preliminary data.</text>
</comment>
<accession>A0A918MWK1</accession>
<keyword evidence="3" id="KW-1185">Reference proteome</keyword>
<name>A0A918MWK1_9ALTE</name>
<evidence type="ECO:0000313" key="2">
    <source>
        <dbReference type="EMBL" id="GGW78031.1"/>
    </source>
</evidence>
<reference evidence="2" key="1">
    <citation type="journal article" date="2014" name="Int. J. Syst. Evol. Microbiol.">
        <title>Complete genome sequence of Corynebacterium casei LMG S-19264T (=DSM 44701T), isolated from a smear-ripened cheese.</title>
        <authorList>
            <consortium name="US DOE Joint Genome Institute (JGI-PGF)"/>
            <person name="Walter F."/>
            <person name="Albersmeier A."/>
            <person name="Kalinowski J."/>
            <person name="Ruckert C."/>
        </authorList>
    </citation>
    <scope>NUCLEOTIDE SEQUENCE</scope>
    <source>
        <strain evidence="2">KCTC 22164</strain>
    </source>
</reference>
<evidence type="ECO:0000256" key="1">
    <source>
        <dbReference type="SAM" id="SignalP"/>
    </source>
</evidence>
<dbReference type="EMBL" id="BMXP01000002">
    <property type="protein sequence ID" value="GGW78031.1"/>
    <property type="molecule type" value="Genomic_DNA"/>
</dbReference>
<proteinExistence type="predicted"/>
<keyword evidence="1" id="KW-0732">Signal</keyword>
<dbReference type="Proteomes" id="UP000631300">
    <property type="component" value="Unassembled WGS sequence"/>
</dbReference>
<feature type="chain" id="PRO_5037572135" evidence="1">
    <location>
        <begin position="21"/>
        <end position="96"/>
    </location>
</feature>
<protein>
    <submittedName>
        <fullName evidence="2">Uncharacterized protein</fullName>
    </submittedName>
</protein>
<reference evidence="2" key="2">
    <citation type="submission" date="2020-09" db="EMBL/GenBank/DDBJ databases">
        <authorList>
            <person name="Sun Q."/>
            <person name="Kim S."/>
        </authorList>
    </citation>
    <scope>NUCLEOTIDE SEQUENCE</scope>
    <source>
        <strain evidence="2">KCTC 22164</strain>
    </source>
</reference>
<gene>
    <name evidence="2" type="ORF">GCM10007391_08230</name>
</gene>
<organism evidence="2 3">
    <name type="scientific">Alteromonas halophila</name>
    <dbReference type="NCBI Taxonomy" id="516698"/>
    <lineage>
        <taxon>Bacteria</taxon>
        <taxon>Pseudomonadati</taxon>
        <taxon>Pseudomonadota</taxon>
        <taxon>Gammaproteobacteria</taxon>
        <taxon>Alteromonadales</taxon>
        <taxon>Alteromonadaceae</taxon>
        <taxon>Alteromonas/Salinimonas group</taxon>
        <taxon>Alteromonas</taxon>
    </lineage>
</organism>
<feature type="signal peptide" evidence="1">
    <location>
        <begin position="1"/>
        <end position="20"/>
    </location>
</feature>
<dbReference type="AlphaFoldDB" id="A0A918MWK1"/>
<sequence>MNWLLLVLTFVLLSPLPAASWESSALSDQWADTTLVVASDGFERDCADRDSDSDDALIAADLSRYTGYALRAASPIVACTHSQHAGQYAIRAPPYA</sequence>
<dbReference type="RefSeq" id="WP_189403839.1">
    <property type="nucleotide sequence ID" value="NZ_BMXP01000002.1"/>
</dbReference>